<keyword evidence="4 5" id="KW-0143">Chaperone</keyword>
<dbReference type="EMBL" id="RAWG01000025">
    <property type="protein sequence ID" value="RKH46200.1"/>
    <property type="molecule type" value="Genomic_DNA"/>
</dbReference>
<dbReference type="InterPro" id="IPR050130">
    <property type="entry name" value="ClpA_ClpB"/>
</dbReference>
<feature type="domain" description="Clp ATPase C-terminal" evidence="9">
    <location>
        <begin position="779"/>
        <end position="874"/>
    </location>
</feature>
<dbReference type="InterPro" id="IPR001270">
    <property type="entry name" value="ClpA/B"/>
</dbReference>
<dbReference type="CDD" id="cd19499">
    <property type="entry name" value="RecA-like_ClpB_Hsp104-like"/>
    <property type="match status" value="1"/>
</dbReference>
<keyword evidence="6" id="KW-0175">Coiled coil</keyword>
<dbReference type="OrthoDB" id="5477619at2"/>
<sequence length="877" mass="95380">MRVDPKALVRRLTPTSTRLLEAAVARASTGRFYEIVVEHLLAQLLEAEDSDVARILSHFQVDRRRLATSVDRALQGMRAGTPGRPVFSETLFQWIEDAWLQASVEQGATRLRSGVLFAQFITRRSRYTAELFPELDAISRDELMDSLEVVLRPSAETVEVAPPEASTGGGAQGAQAGGRGDESLKRFTTSFTGRVREGKIDPIFGRHREIRQMVDILSRRRKNNPILVGEPGVGKTALVEGLAWAIVKGEVPDALKNVELLGLDLGLLQAGAGVRGEFENRLKAVISEVKASPTPIVLFIDEAHTIIGAGGSAGGSDAANLLKPALARGELRTLAATTWSEYKKYFEKDAALERRFQPVKVEEPGVEDAELMLRGLRATYEAAHGVTIRDEAVTAAVRLSQRYISGRQLPDKAVDLLDTAAARVKIEQSTRPDELVALEQQIAGLERERDARQRDLSEGHPGDAGAVEQVEERLAAVRDQLATLHGRWEVERAAVARLSAARKALATSAPDADRQPLRAEVDGASAKLSQARGEEPLVHADVDADIVARVVSSWTGVPVGKMRSDLIEAVLSLETKLASRVRGQDAAVRKVAEIIRISQAGIRNPDTPIGVLLFVGPSGVGKTETALALADSLYGGERFMTTLNMSEFQEKHTVSRLIGSPPGYVGYGEGGLLTEAVRQRPYSVVLLDECEKADLEVMNLFYQVFDKGMLTDGEGRAVDFRNTVIILTSNLASELVMRMFEGDATPTSDQVTTAIRPALSQHFKPALLARMTIVPFGPVQRDVMRQIAEMKLDKLVGRLRTAHGVETTLAPELLDELARRCTESETGARNLEQILQGSLMPALSRELLQKLAGGAVPPRLHIALTAEGDWALQFSGA</sequence>
<dbReference type="Pfam" id="PF07724">
    <property type="entry name" value="AAA_2"/>
    <property type="match status" value="1"/>
</dbReference>
<evidence type="ECO:0000313" key="10">
    <source>
        <dbReference type="EMBL" id="RKH46200.1"/>
    </source>
</evidence>
<evidence type="ECO:0000256" key="2">
    <source>
        <dbReference type="ARBA" id="ARBA00022741"/>
    </source>
</evidence>
<dbReference type="InterPro" id="IPR003959">
    <property type="entry name" value="ATPase_AAA_core"/>
</dbReference>
<feature type="domain" description="AAA+ ATPase" evidence="8">
    <location>
        <begin position="608"/>
        <end position="767"/>
    </location>
</feature>
<dbReference type="InterPro" id="IPR018368">
    <property type="entry name" value="ClpA/B_CS1"/>
</dbReference>
<dbReference type="PANTHER" id="PTHR11638:SF181">
    <property type="entry name" value="ATPASE SUBUNIT OF ATP-DEPENDENT PROTEASE"/>
    <property type="match status" value="1"/>
</dbReference>
<keyword evidence="3 5" id="KW-0067">ATP-binding</keyword>
<dbReference type="PANTHER" id="PTHR11638">
    <property type="entry name" value="ATP-DEPENDENT CLP PROTEASE"/>
    <property type="match status" value="1"/>
</dbReference>
<dbReference type="GO" id="GO:0034605">
    <property type="term" value="P:cellular response to heat"/>
    <property type="evidence" value="ECO:0007669"/>
    <property type="project" value="TreeGrafter"/>
</dbReference>
<dbReference type="PROSITE" id="PS00870">
    <property type="entry name" value="CLPAB_1"/>
    <property type="match status" value="1"/>
</dbReference>
<evidence type="ECO:0000256" key="5">
    <source>
        <dbReference type="RuleBase" id="RU004432"/>
    </source>
</evidence>
<evidence type="ECO:0000256" key="7">
    <source>
        <dbReference type="SAM" id="MobiDB-lite"/>
    </source>
</evidence>
<dbReference type="Gene3D" id="3.40.50.300">
    <property type="entry name" value="P-loop containing nucleotide triphosphate hydrolases"/>
    <property type="match status" value="3"/>
</dbReference>
<dbReference type="GO" id="GO:0005737">
    <property type="term" value="C:cytoplasm"/>
    <property type="evidence" value="ECO:0007669"/>
    <property type="project" value="TreeGrafter"/>
</dbReference>
<comment type="caution">
    <text evidence="10">The sequence shown here is derived from an EMBL/GenBank/DDBJ whole genome shotgun (WGS) entry which is preliminary data.</text>
</comment>
<feature type="domain" description="AAA+ ATPase" evidence="8">
    <location>
        <begin position="221"/>
        <end position="366"/>
    </location>
</feature>
<name>A0A3A8NSD5_9BACT</name>
<evidence type="ECO:0000256" key="6">
    <source>
        <dbReference type="SAM" id="Coils"/>
    </source>
</evidence>
<dbReference type="PRINTS" id="PR00300">
    <property type="entry name" value="CLPPROTEASEA"/>
</dbReference>
<dbReference type="Pfam" id="PF02861">
    <property type="entry name" value="Clp_N"/>
    <property type="match status" value="1"/>
</dbReference>
<organism evidence="10 11">
    <name type="scientific">Corallococcus sicarius</name>
    <dbReference type="NCBI Taxonomy" id="2316726"/>
    <lineage>
        <taxon>Bacteria</taxon>
        <taxon>Pseudomonadati</taxon>
        <taxon>Myxococcota</taxon>
        <taxon>Myxococcia</taxon>
        <taxon>Myxococcales</taxon>
        <taxon>Cystobacterineae</taxon>
        <taxon>Myxococcaceae</taxon>
        <taxon>Corallococcus</taxon>
    </lineage>
</organism>
<evidence type="ECO:0000259" key="8">
    <source>
        <dbReference type="SMART" id="SM00382"/>
    </source>
</evidence>
<dbReference type="Pfam" id="PF00004">
    <property type="entry name" value="AAA"/>
    <property type="match status" value="1"/>
</dbReference>
<dbReference type="FunFam" id="3.40.50.300:FF:000025">
    <property type="entry name" value="ATP-dependent Clp protease subunit"/>
    <property type="match status" value="1"/>
</dbReference>
<dbReference type="FunFam" id="3.40.50.300:FF:000010">
    <property type="entry name" value="Chaperone clpB 1, putative"/>
    <property type="match status" value="1"/>
</dbReference>
<dbReference type="InterPro" id="IPR036628">
    <property type="entry name" value="Clp_N_dom_sf"/>
</dbReference>
<protein>
    <submittedName>
        <fullName evidence="10">Type VI secretion system ATPase TssH</fullName>
    </submittedName>
</protein>
<dbReference type="NCBIfam" id="TIGR03345">
    <property type="entry name" value="VI_ClpV1"/>
    <property type="match status" value="1"/>
</dbReference>
<dbReference type="PROSITE" id="PS00871">
    <property type="entry name" value="CLPAB_2"/>
    <property type="match status" value="1"/>
</dbReference>
<dbReference type="InterPro" id="IPR027417">
    <property type="entry name" value="P-loop_NTPase"/>
</dbReference>
<dbReference type="InterPro" id="IPR017729">
    <property type="entry name" value="ATPase_T6SS_ClpV1"/>
</dbReference>
<accession>A0A3A8NSD5</accession>
<dbReference type="SMART" id="SM01086">
    <property type="entry name" value="ClpB_D2-small"/>
    <property type="match status" value="1"/>
</dbReference>
<dbReference type="GO" id="GO:0016887">
    <property type="term" value="F:ATP hydrolysis activity"/>
    <property type="evidence" value="ECO:0007669"/>
    <property type="project" value="InterPro"/>
</dbReference>
<dbReference type="InterPro" id="IPR041546">
    <property type="entry name" value="ClpA/ClpB_AAA_lid"/>
</dbReference>
<evidence type="ECO:0000313" key="11">
    <source>
        <dbReference type="Proteomes" id="UP000273405"/>
    </source>
</evidence>
<dbReference type="SMART" id="SM00382">
    <property type="entry name" value="AAA"/>
    <property type="match status" value="2"/>
</dbReference>
<evidence type="ECO:0000259" key="9">
    <source>
        <dbReference type="SMART" id="SM01086"/>
    </source>
</evidence>
<gene>
    <name evidence="10" type="primary">tssH</name>
    <name evidence="10" type="ORF">D7X12_05880</name>
</gene>
<feature type="coiled-coil region" evidence="6">
    <location>
        <begin position="435"/>
        <end position="487"/>
    </location>
</feature>
<dbReference type="Pfam" id="PF17871">
    <property type="entry name" value="AAA_lid_9"/>
    <property type="match status" value="1"/>
</dbReference>
<feature type="compositionally biased region" description="Gly residues" evidence="7">
    <location>
        <begin position="167"/>
        <end position="178"/>
    </location>
</feature>
<dbReference type="InterPro" id="IPR028299">
    <property type="entry name" value="ClpA/B_CS2"/>
</dbReference>
<keyword evidence="2 5" id="KW-0547">Nucleotide-binding</keyword>
<keyword evidence="1" id="KW-0677">Repeat</keyword>
<evidence type="ECO:0000256" key="3">
    <source>
        <dbReference type="ARBA" id="ARBA00022840"/>
    </source>
</evidence>
<dbReference type="CDD" id="cd00009">
    <property type="entry name" value="AAA"/>
    <property type="match status" value="1"/>
</dbReference>
<dbReference type="InterPro" id="IPR003593">
    <property type="entry name" value="AAA+_ATPase"/>
</dbReference>
<comment type="similarity">
    <text evidence="5">Belongs to the ClpA/ClpB family.</text>
</comment>
<evidence type="ECO:0000256" key="4">
    <source>
        <dbReference type="ARBA" id="ARBA00023186"/>
    </source>
</evidence>
<proteinExistence type="inferred from homology"/>
<dbReference type="SUPFAM" id="SSF81923">
    <property type="entry name" value="Double Clp-N motif"/>
    <property type="match status" value="1"/>
</dbReference>
<dbReference type="AlphaFoldDB" id="A0A3A8NSD5"/>
<dbReference type="SUPFAM" id="SSF52540">
    <property type="entry name" value="P-loop containing nucleoside triphosphate hydrolases"/>
    <property type="match status" value="2"/>
</dbReference>
<evidence type="ECO:0000256" key="1">
    <source>
        <dbReference type="ARBA" id="ARBA00022737"/>
    </source>
</evidence>
<keyword evidence="11" id="KW-1185">Reference proteome</keyword>
<dbReference type="InterPro" id="IPR019489">
    <property type="entry name" value="Clp_ATPase_C"/>
</dbReference>
<dbReference type="InterPro" id="IPR004176">
    <property type="entry name" value="Clp_R_N"/>
</dbReference>
<dbReference type="GO" id="GO:0005524">
    <property type="term" value="F:ATP binding"/>
    <property type="evidence" value="ECO:0007669"/>
    <property type="project" value="UniProtKB-KW"/>
</dbReference>
<dbReference type="Gene3D" id="1.10.8.60">
    <property type="match status" value="1"/>
</dbReference>
<dbReference type="Pfam" id="PF10431">
    <property type="entry name" value="ClpB_D2-small"/>
    <property type="match status" value="1"/>
</dbReference>
<feature type="region of interest" description="Disordered" evidence="7">
    <location>
        <begin position="158"/>
        <end position="183"/>
    </location>
</feature>
<dbReference type="Proteomes" id="UP000273405">
    <property type="component" value="Unassembled WGS sequence"/>
</dbReference>
<dbReference type="Gene3D" id="1.10.1780.10">
    <property type="entry name" value="Clp, N-terminal domain"/>
    <property type="match status" value="1"/>
</dbReference>
<reference evidence="11" key="1">
    <citation type="submission" date="2018-09" db="EMBL/GenBank/DDBJ databases">
        <authorList>
            <person name="Livingstone P.G."/>
            <person name="Whitworth D.E."/>
        </authorList>
    </citation>
    <scope>NUCLEOTIDE SEQUENCE [LARGE SCALE GENOMIC DNA]</scope>
    <source>
        <strain evidence="11">CA040B</strain>
    </source>
</reference>